<dbReference type="GeneID" id="63844543"/>
<organism evidence="1 2">
    <name type="scientific">Cucurbitaria berberidis CBS 394.84</name>
    <dbReference type="NCBI Taxonomy" id="1168544"/>
    <lineage>
        <taxon>Eukaryota</taxon>
        <taxon>Fungi</taxon>
        <taxon>Dikarya</taxon>
        <taxon>Ascomycota</taxon>
        <taxon>Pezizomycotina</taxon>
        <taxon>Dothideomycetes</taxon>
        <taxon>Pleosporomycetidae</taxon>
        <taxon>Pleosporales</taxon>
        <taxon>Pleosporineae</taxon>
        <taxon>Cucurbitariaceae</taxon>
        <taxon>Cucurbitaria</taxon>
    </lineage>
</organism>
<name>A0A9P4GTN3_9PLEO</name>
<proteinExistence type="predicted"/>
<reference evidence="1" key="1">
    <citation type="submission" date="2020-01" db="EMBL/GenBank/DDBJ databases">
        <authorList>
            <consortium name="DOE Joint Genome Institute"/>
            <person name="Haridas S."/>
            <person name="Albert R."/>
            <person name="Binder M."/>
            <person name="Bloem J."/>
            <person name="Labutti K."/>
            <person name="Salamov A."/>
            <person name="Andreopoulos B."/>
            <person name="Baker S.E."/>
            <person name="Barry K."/>
            <person name="Bills G."/>
            <person name="Bluhm B.H."/>
            <person name="Cannon C."/>
            <person name="Castanera R."/>
            <person name="Culley D.E."/>
            <person name="Daum C."/>
            <person name="Ezra D."/>
            <person name="Gonzalez J.B."/>
            <person name="Henrissat B."/>
            <person name="Kuo A."/>
            <person name="Liang C."/>
            <person name="Lipzen A."/>
            <person name="Lutzoni F."/>
            <person name="Magnuson J."/>
            <person name="Mondo S."/>
            <person name="Nolan M."/>
            <person name="Ohm R."/>
            <person name="Pangilinan J."/>
            <person name="Park H.-J."/>
            <person name="Ramirez L."/>
            <person name="Alfaro M."/>
            <person name="Sun H."/>
            <person name="Tritt A."/>
            <person name="Yoshinaga Y."/>
            <person name="Zwiers L.-H."/>
            <person name="Turgeon B.G."/>
            <person name="Goodwin S.B."/>
            <person name="Spatafora J.W."/>
            <person name="Crous P.W."/>
            <person name="Grigoriev I.V."/>
        </authorList>
    </citation>
    <scope>NUCLEOTIDE SEQUENCE</scope>
    <source>
        <strain evidence="1">CBS 394.84</strain>
    </source>
</reference>
<dbReference type="OrthoDB" id="2130169at2759"/>
<protein>
    <submittedName>
        <fullName evidence="1">Uncharacterized protein</fullName>
    </submittedName>
</protein>
<evidence type="ECO:0000313" key="2">
    <source>
        <dbReference type="Proteomes" id="UP000800039"/>
    </source>
</evidence>
<gene>
    <name evidence="1" type="ORF">K460DRAFT_22889</name>
</gene>
<dbReference type="AlphaFoldDB" id="A0A9P4GTN3"/>
<dbReference type="Proteomes" id="UP000800039">
    <property type="component" value="Unassembled WGS sequence"/>
</dbReference>
<comment type="caution">
    <text evidence="1">The sequence shown here is derived from an EMBL/GenBank/DDBJ whole genome shotgun (WGS) entry which is preliminary data.</text>
</comment>
<evidence type="ECO:0000313" key="1">
    <source>
        <dbReference type="EMBL" id="KAF1850856.1"/>
    </source>
</evidence>
<dbReference type="PANTHER" id="PTHR37540">
    <property type="entry name" value="TRANSCRIPTION FACTOR (ACR-2), PUTATIVE-RELATED-RELATED"/>
    <property type="match status" value="1"/>
</dbReference>
<dbReference type="PANTHER" id="PTHR37540:SF5">
    <property type="entry name" value="TRANSCRIPTION FACTOR DOMAIN-CONTAINING PROTEIN"/>
    <property type="match status" value="1"/>
</dbReference>
<dbReference type="EMBL" id="ML976614">
    <property type="protein sequence ID" value="KAF1850856.1"/>
    <property type="molecule type" value="Genomic_DNA"/>
</dbReference>
<accession>A0A9P4GTN3</accession>
<sequence>MDTVFRGALIDPALFHALSLVLALAAYNNLPNIEILTYRGELLNGLNTIMRKPGWKPKVSSITAMLMLISYEYRVDGANCDSIRAHIQGVQAIMNMCQAEDVTAVDQVQRALFWQDLISCLVLGTSRLLSHNCYQEFRNLRIVNVTKELPLGFLEVTYMWHMEFAAVVQDLTGLCTLVDKCDPTRTFIDELPIDDSQANIESRLVDLLSESRSSPACVDSIYEACIFATYLCTYNLSTGIWMGCFVPEVCVSRIIGCVTEAVHDPLWDSVPGLLLWLLCVSGGLTERKDVRKQVTVLIQSVFLLHMEGIHQDWHVCKGILRNYVWSERAMERKIFRVWKDLHPESSGALEARDELGPLWSCVL</sequence>
<keyword evidence="2" id="KW-1185">Reference proteome</keyword>
<dbReference type="RefSeq" id="XP_040793419.1">
    <property type="nucleotide sequence ID" value="XM_040927290.1"/>
</dbReference>